<dbReference type="AlphaFoldDB" id="A0A160KTP7"/>
<proteinExistence type="predicted"/>
<dbReference type="SUPFAM" id="SSF52317">
    <property type="entry name" value="Class I glutamine amidotransferase-like"/>
    <property type="match status" value="1"/>
</dbReference>
<accession>A0A160KTP7</accession>
<dbReference type="OrthoDB" id="3078420at2"/>
<evidence type="ECO:0000313" key="1">
    <source>
        <dbReference type="EMBL" id="AND16983.1"/>
    </source>
</evidence>
<dbReference type="RefSeq" id="WP_084415942.1">
    <property type="nucleotide sequence ID" value="NZ_CP015515.1"/>
</dbReference>
<organism evidence="1 2">
    <name type="scientific">Rathayibacter tritici</name>
    <dbReference type="NCBI Taxonomy" id="33888"/>
    <lineage>
        <taxon>Bacteria</taxon>
        <taxon>Bacillati</taxon>
        <taxon>Actinomycetota</taxon>
        <taxon>Actinomycetes</taxon>
        <taxon>Micrococcales</taxon>
        <taxon>Microbacteriaceae</taxon>
        <taxon>Rathayibacter</taxon>
    </lineage>
</organism>
<dbReference type="InterPro" id="IPR029062">
    <property type="entry name" value="Class_I_gatase-like"/>
</dbReference>
<dbReference type="KEGG" id="rtn:A6122_1855"/>
<name>A0A160KTP7_9MICO</name>
<dbReference type="EMBL" id="CP015515">
    <property type="protein sequence ID" value="AND16983.1"/>
    <property type="molecule type" value="Genomic_DNA"/>
</dbReference>
<dbReference type="Gene3D" id="3.40.50.880">
    <property type="match status" value="1"/>
</dbReference>
<reference evidence="1 2" key="1">
    <citation type="submission" date="2016-05" db="EMBL/GenBank/DDBJ databases">
        <title>Complete genome sequence of Rathayibacter tritici NCPPB 1953.</title>
        <authorList>
            <person name="Park J."/>
            <person name="Lee H.-H."/>
            <person name="Lee S.-W."/>
            <person name="Seo Y.-S."/>
        </authorList>
    </citation>
    <scope>NUCLEOTIDE SEQUENCE [LARGE SCALE GENOMIC DNA]</scope>
    <source>
        <strain evidence="1 2">NCPPB 1953</strain>
    </source>
</reference>
<keyword evidence="2" id="KW-1185">Reference proteome</keyword>
<sequence length="241" mass="24139">MSVHLIGGGGGAEHDQELYGAFLAEARTHALDAGRIEGPRIAIVVVHDGLGPEAYSGYAALLATVGPLDPLAVMKPEGGRIDPSVLDNVDGIFVGAGLTPAYRDALHDCFPRLRDLVSSGVPYAGYSAGAAVAADRAIVGGHRIGAVAVAPEAAAEELDEVTVLEGIGLIDVSVDVHAAQWGTLGRLVAAVEAGLVDGGVALDESTVLIVGTGALRVGGAGSVWRVTRSDAGVVVATLAAG</sequence>
<gene>
    <name evidence="1" type="ORF">A6122_1855</name>
</gene>
<protein>
    <submittedName>
        <fullName evidence="1">Peptidase S51</fullName>
    </submittedName>
</protein>
<dbReference type="PATRIC" id="fig|33888.3.peg.2058"/>
<evidence type="ECO:0000313" key="2">
    <source>
        <dbReference type="Proteomes" id="UP000077071"/>
    </source>
</evidence>
<dbReference type="STRING" id="33888.A6122_1855"/>
<dbReference type="Proteomes" id="UP000077071">
    <property type="component" value="Chromosome"/>
</dbReference>